<keyword evidence="3" id="KW-1185">Reference proteome</keyword>
<protein>
    <submittedName>
        <fullName evidence="2">Uncharacterized protein</fullName>
    </submittedName>
</protein>
<reference evidence="2" key="1">
    <citation type="submission" date="2020-08" db="EMBL/GenBank/DDBJ databases">
        <title>Multicomponent nature underlies the extraordinary mechanical properties of spider dragline silk.</title>
        <authorList>
            <person name="Kono N."/>
            <person name="Nakamura H."/>
            <person name="Mori M."/>
            <person name="Yoshida Y."/>
            <person name="Ohtoshi R."/>
            <person name="Malay A.D."/>
            <person name="Moran D.A.P."/>
            <person name="Tomita M."/>
            <person name="Numata K."/>
            <person name="Arakawa K."/>
        </authorList>
    </citation>
    <scope>NUCLEOTIDE SEQUENCE</scope>
</reference>
<sequence>MKANGKLDPSGTILKEKDKPCASAAQLSRTTPLPSSSELLPKLSQPPSDPEWQTAHKPHPLATYKTHLDTLIMQRPSKSRDV</sequence>
<feature type="compositionally biased region" description="Low complexity" evidence="1">
    <location>
        <begin position="27"/>
        <end position="46"/>
    </location>
</feature>
<proteinExistence type="predicted"/>
<dbReference type="AlphaFoldDB" id="A0A8X6TZQ4"/>
<feature type="region of interest" description="Disordered" evidence="1">
    <location>
        <begin position="1"/>
        <end position="56"/>
    </location>
</feature>
<gene>
    <name evidence="2" type="ORF">NPIL_508161</name>
</gene>
<accession>A0A8X6TZQ4</accession>
<comment type="caution">
    <text evidence="2">The sequence shown here is derived from an EMBL/GenBank/DDBJ whole genome shotgun (WGS) entry which is preliminary data.</text>
</comment>
<evidence type="ECO:0000313" key="2">
    <source>
        <dbReference type="EMBL" id="GFT66933.1"/>
    </source>
</evidence>
<dbReference type="Proteomes" id="UP000887013">
    <property type="component" value="Unassembled WGS sequence"/>
</dbReference>
<name>A0A8X6TZQ4_NEPPI</name>
<evidence type="ECO:0000313" key="3">
    <source>
        <dbReference type="Proteomes" id="UP000887013"/>
    </source>
</evidence>
<evidence type="ECO:0000256" key="1">
    <source>
        <dbReference type="SAM" id="MobiDB-lite"/>
    </source>
</evidence>
<dbReference type="EMBL" id="BMAW01069019">
    <property type="protein sequence ID" value="GFT66933.1"/>
    <property type="molecule type" value="Genomic_DNA"/>
</dbReference>
<organism evidence="2 3">
    <name type="scientific">Nephila pilipes</name>
    <name type="common">Giant wood spider</name>
    <name type="synonym">Nephila maculata</name>
    <dbReference type="NCBI Taxonomy" id="299642"/>
    <lineage>
        <taxon>Eukaryota</taxon>
        <taxon>Metazoa</taxon>
        <taxon>Ecdysozoa</taxon>
        <taxon>Arthropoda</taxon>
        <taxon>Chelicerata</taxon>
        <taxon>Arachnida</taxon>
        <taxon>Araneae</taxon>
        <taxon>Araneomorphae</taxon>
        <taxon>Entelegynae</taxon>
        <taxon>Araneoidea</taxon>
        <taxon>Nephilidae</taxon>
        <taxon>Nephila</taxon>
    </lineage>
</organism>